<sequence length="312" mass="35745">MGCLCFAKKVHNHDKFAATIVAVVMIGYSAVSKGYILYNLTNCVFFVNRDDHFKEHIFPFKHKAFTQPSLFSEVEPNNSRHVPSNNDPNLDYTTNEMTEVQGEESIVQEKESKAHHEETHEDITQQQHEVKYSSLKPPYKYYIASFTLIMEPKVFYDASKDLRWVEAMRAEIQAKYKANGEVERFTAHLVTGGYNQQEGFHYNETFSPVVKIVTMISGISLAAMEVYAFARYTSRSRRLTPTSLRVRKPLSAFTKSILPLPQVPMLRVRDILVAFAKGNAPNAPCSRPVLRIRVETGQFTLGIREHKEEDTR</sequence>
<evidence type="ECO:0000313" key="4">
    <source>
        <dbReference type="RefSeq" id="XP_009785399.1"/>
    </source>
</evidence>
<feature type="transmembrane region" description="Helical" evidence="1">
    <location>
        <begin position="16"/>
        <end position="38"/>
    </location>
</feature>
<dbReference type="eggNOG" id="KOG0017">
    <property type="taxonomic scope" value="Eukaryota"/>
</dbReference>
<organism evidence="3 4">
    <name type="scientific">Nicotiana sylvestris</name>
    <name type="common">Wood tobacco</name>
    <name type="synonym">South American tobacco</name>
    <dbReference type="NCBI Taxonomy" id="4096"/>
    <lineage>
        <taxon>Eukaryota</taxon>
        <taxon>Viridiplantae</taxon>
        <taxon>Streptophyta</taxon>
        <taxon>Embryophyta</taxon>
        <taxon>Tracheophyta</taxon>
        <taxon>Spermatophyta</taxon>
        <taxon>Magnoliopsida</taxon>
        <taxon>eudicotyledons</taxon>
        <taxon>Gunneridae</taxon>
        <taxon>Pentapetalae</taxon>
        <taxon>asterids</taxon>
        <taxon>lamiids</taxon>
        <taxon>Solanales</taxon>
        <taxon>Solanaceae</taxon>
        <taxon>Nicotianoideae</taxon>
        <taxon>Nicotianeae</taxon>
        <taxon>Nicotiana</taxon>
    </lineage>
</organism>
<keyword evidence="3" id="KW-1185">Reference proteome</keyword>
<keyword evidence="1" id="KW-0812">Transmembrane</keyword>
<dbReference type="STRING" id="4096.A0A1U7XEL7"/>
<dbReference type="RefSeq" id="XP_009785399.1">
    <property type="nucleotide sequence ID" value="XM_009787097.1"/>
</dbReference>
<accession>A0A1U7XEL7</accession>
<reference evidence="3" key="1">
    <citation type="journal article" date="2013" name="Genome Biol.">
        <title>Reference genomes and transcriptomes of Nicotiana sylvestris and Nicotiana tomentosiformis.</title>
        <authorList>
            <person name="Sierro N."/>
            <person name="Battey J.N."/>
            <person name="Ouadi S."/>
            <person name="Bovet L."/>
            <person name="Goepfert S."/>
            <person name="Bakaher N."/>
            <person name="Peitsch M.C."/>
            <person name="Ivanov N.V."/>
        </authorList>
    </citation>
    <scope>NUCLEOTIDE SEQUENCE [LARGE SCALE GENOMIC DNA]</scope>
</reference>
<name>A0A1U7XEL7_NICSY</name>
<gene>
    <name evidence="4" type="primary">LOC104233671</name>
</gene>
<protein>
    <submittedName>
        <fullName evidence="4">Uncharacterized protein LOC104233671</fullName>
    </submittedName>
</protein>
<dbReference type="InterPro" id="IPR057670">
    <property type="entry name" value="SH3_retrovirus"/>
</dbReference>
<dbReference type="AlphaFoldDB" id="A0A1U7XEL7"/>
<keyword evidence="1" id="KW-1133">Transmembrane helix</keyword>
<dbReference type="Proteomes" id="UP000189701">
    <property type="component" value="Unplaced"/>
</dbReference>
<evidence type="ECO:0000313" key="3">
    <source>
        <dbReference type="Proteomes" id="UP000189701"/>
    </source>
</evidence>
<evidence type="ECO:0000259" key="2">
    <source>
        <dbReference type="Pfam" id="PF25597"/>
    </source>
</evidence>
<feature type="domain" description="Retroviral polymerase SH3-like" evidence="2">
    <location>
        <begin position="3"/>
        <end position="63"/>
    </location>
</feature>
<evidence type="ECO:0000256" key="1">
    <source>
        <dbReference type="SAM" id="Phobius"/>
    </source>
</evidence>
<proteinExistence type="predicted"/>
<reference evidence="4" key="2">
    <citation type="submission" date="2025-08" db="UniProtKB">
        <authorList>
            <consortium name="RefSeq"/>
        </authorList>
    </citation>
    <scope>IDENTIFICATION</scope>
    <source>
        <tissue evidence="4">Leaf</tissue>
    </source>
</reference>
<keyword evidence="1" id="KW-0472">Membrane</keyword>
<dbReference type="Pfam" id="PF25597">
    <property type="entry name" value="SH3_retrovirus"/>
    <property type="match status" value="1"/>
</dbReference>